<evidence type="ECO:0000313" key="3">
    <source>
        <dbReference type="Proteomes" id="UP000539957"/>
    </source>
</evidence>
<gene>
    <name evidence="2" type="ORF">HNP32_003141</name>
</gene>
<organism evidence="2 3">
    <name type="scientific">Brevundimonas bullata</name>
    <dbReference type="NCBI Taxonomy" id="13160"/>
    <lineage>
        <taxon>Bacteria</taxon>
        <taxon>Pseudomonadati</taxon>
        <taxon>Pseudomonadota</taxon>
        <taxon>Alphaproteobacteria</taxon>
        <taxon>Caulobacterales</taxon>
        <taxon>Caulobacteraceae</taxon>
        <taxon>Brevundimonas</taxon>
    </lineage>
</organism>
<evidence type="ECO:0000313" key="2">
    <source>
        <dbReference type="EMBL" id="MBB4799383.1"/>
    </source>
</evidence>
<accession>A0A7W7N4F2</accession>
<dbReference type="PIRSF" id="PIRSF021239">
    <property type="entry name" value="UCP021239"/>
    <property type="match status" value="1"/>
</dbReference>
<dbReference type="Pfam" id="PF04342">
    <property type="entry name" value="DMT_6"/>
    <property type="match status" value="1"/>
</dbReference>
<protein>
    <submittedName>
        <fullName evidence="2">Uncharacterized protein (DUF486 family)</fullName>
    </submittedName>
</protein>
<reference evidence="2 3" key="1">
    <citation type="submission" date="2020-08" db="EMBL/GenBank/DDBJ databases">
        <title>Functional genomics of gut bacteria from endangered species of beetles.</title>
        <authorList>
            <person name="Carlos-Shanley C."/>
        </authorList>
    </citation>
    <scope>NUCLEOTIDE SEQUENCE [LARGE SCALE GENOMIC DNA]</scope>
    <source>
        <strain evidence="2 3">S00123</strain>
    </source>
</reference>
<dbReference type="EMBL" id="JACHKY010000006">
    <property type="protein sequence ID" value="MBB4799383.1"/>
    <property type="molecule type" value="Genomic_DNA"/>
</dbReference>
<keyword evidence="3" id="KW-1185">Reference proteome</keyword>
<keyword evidence="1" id="KW-0472">Membrane</keyword>
<name>A0A7W7N4F2_9CAUL</name>
<dbReference type="PANTHER" id="PTHR38482:SF1">
    <property type="entry name" value="DMT FAMILY PROTEIN"/>
    <property type="match status" value="1"/>
</dbReference>
<feature type="transmembrane region" description="Helical" evidence="1">
    <location>
        <begin position="21"/>
        <end position="39"/>
    </location>
</feature>
<keyword evidence="1" id="KW-0812">Transmembrane</keyword>
<dbReference type="SUPFAM" id="SSF103481">
    <property type="entry name" value="Multidrug resistance efflux transporter EmrE"/>
    <property type="match status" value="1"/>
</dbReference>
<dbReference type="Proteomes" id="UP000539957">
    <property type="component" value="Unassembled WGS sequence"/>
</dbReference>
<dbReference type="AlphaFoldDB" id="A0A7W7N4F2"/>
<evidence type="ECO:0000256" key="1">
    <source>
        <dbReference type="SAM" id="Phobius"/>
    </source>
</evidence>
<feature type="transmembrane region" description="Helical" evidence="1">
    <location>
        <begin position="45"/>
        <end position="63"/>
    </location>
</feature>
<comment type="caution">
    <text evidence="2">The sequence shown here is derived from an EMBL/GenBank/DDBJ whole genome shotgun (WGS) entry which is preliminary data.</text>
</comment>
<feature type="transmembrane region" description="Helical" evidence="1">
    <location>
        <begin position="106"/>
        <end position="123"/>
    </location>
</feature>
<dbReference type="InterPro" id="IPR037185">
    <property type="entry name" value="EmrE-like"/>
</dbReference>
<dbReference type="InterPro" id="IPR007437">
    <property type="entry name" value="DUF486"/>
</dbReference>
<dbReference type="PANTHER" id="PTHR38482">
    <property type="entry name" value="DMT FAMILY PROTEIN"/>
    <property type="match status" value="1"/>
</dbReference>
<sequence length="127" mass="14183">MESSGRKHSPRMPMTPYLTPILLLALSNVFMTFAWYGHLKFGAKPLWIVVILSWGIAFFEYCLAVPANRIGHQVYSAAELKTMQEVITLLVFAVFSVLYLGEKLTLNHLVGFSLIAGGAFFIFKGPL</sequence>
<proteinExistence type="predicted"/>
<keyword evidence="1" id="KW-1133">Transmembrane helix</keyword>
<feature type="transmembrane region" description="Helical" evidence="1">
    <location>
        <begin position="83"/>
        <end position="100"/>
    </location>
</feature>